<protein>
    <submittedName>
        <fullName evidence="3">Putative glycosyltransferase</fullName>
    </submittedName>
</protein>
<reference evidence="3" key="1">
    <citation type="submission" date="2021-01" db="EMBL/GenBank/DDBJ databases">
        <title>Whole genome shotgun sequence of Virgisporangium aurantiacum NBRC 16421.</title>
        <authorList>
            <person name="Komaki H."/>
            <person name="Tamura T."/>
        </authorList>
    </citation>
    <scope>NUCLEOTIDE SEQUENCE</scope>
    <source>
        <strain evidence="3">NBRC 16421</strain>
    </source>
</reference>
<evidence type="ECO:0000313" key="4">
    <source>
        <dbReference type="Proteomes" id="UP000612585"/>
    </source>
</evidence>
<dbReference type="InterPro" id="IPR010610">
    <property type="entry name" value="EryCIII-like_C"/>
</dbReference>
<dbReference type="GO" id="GO:0016758">
    <property type="term" value="F:hexosyltransferase activity"/>
    <property type="evidence" value="ECO:0007669"/>
    <property type="project" value="InterPro"/>
</dbReference>
<dbReference type="InterPro" id="IPR004276">
    <property type="entry name" value="GlycoTrans_28_N"/>
</dbReference>
<sequence length="448" mass="48429">MTTFLLSTSGTHGDVLPFVGLGRALVERGHDVTLYTHEFYAETARRAGVRVVAADTRDEYDRQIADSHNLLRDVVGDIDNLVDFYRRHGLFEQIRFEYTHAAAVIRDRRPGDVVVVARHTSGLAALMLRESFGVPAVWVGLAPTQYMATPLNERIFPRGLGAPVNELRAGFGLPPVTRWGTWLRSADVHIGLWPRWFDDAGEPAPAGVALTGFLLNDEAETGAVPSEVDTLLRAEPVLITGGSGQLLHGDWYRVAVEACVRVGRPAILVCRHRELVPADLPPGVHWFPALPFATVMPLVAAVVHHGGVLTGARAVASGVPQLVLAHGVDRPDNAARMRRVGVGEWLPAARWDPAEAAAVLRRLLDDPGYARRVRELAPSVNAAAGATAACERMEAVAGRVGREGATLAEPSTVDGHGGDLAARLRRLDPQRRKALAALLAERRAGVRQ</sequence>
<organism evidence="3 4">
    <name type="scientific">Virgisporangium aurantiacum</name>
    <dbReference type="NCBI Taxonomy" id="175570"/>
    <lineage>
        <taxon>Bacteria</taxon>
        <taxon>Bacillati</taxon>
        <taxon>Actinomycetota</taxon>
        <taxon>Actinomycetes</taxon>
        <taxon>Micromonosporales</taxon>
        <taxon>Micromonosporaceae</taxon>
        <taxon>Virgisporangium</taxon>
    </lineage>
</organism>
<dbReference type="InterPro" id="IPR002213">
    <property type="entry name" value="UDP_glucos_trans"/>
</dbReference>
<dbReference type="Pfam" id="PF06722">
    <property type="entry name" value="EryCIII-like_C"/>
    <property type="match status" value="1"/>
</dbReference>
<dbReference type="PANTHER" id="PTHR48050">
    <property type="entry name" value="STEROL 3-BETA-GLUCOSYLTRANSFERASE"/>
    <property type="match status" value="1"/>
</dbReference>
<dbReference type="GO" id="GO:0005975">
    <property type="term" value="P:carbohydrate metabolic process"/>
    <property type="evidence" value="ECO:0007669"/>
    <property type="project" value="InterPro"/>
</dbReference>
<proteinExistence type="predicted"/>
<dbReference type="SUPFAM" id="SSF53756">
    <property type="entry name" value="UDP-Glycosyltransferase/glycogen phosphorylase"/>
    <property type="match status" value="1"/>
</dbReference>
<evidence type="ECO:0000313" key="3">
    <source>
        <dbReference type="EMBL" id="GIJ60863.1"/>
    </source>
</evidence>
<dbReference type="CDD" id="cd03784">
    <property type="entry name" value="GT1_Gtf-like"/>
    <property type="match status" value="1"/>
</dbReference>
<evidence type="ECO:0000259" key="1">
    <source>
        <dbReference type="Pfam" id="PF03033"/>
    </source>
</evidence>
<dbReference type="EMBL" id="BOPG01000061">
    <property type="protein sequence ID" value="GIJ60863.1"/>
    <property type="molecule type" value="Genomic_DNA"/>
</dbReference>
<dbReference type="Pfam" id="PF03033">
    <property type="entry name" value="Glyco_transf_28"/>
    <property type="match status" value="1"/>
</dbReference>
<dbReference type="GO" id="GO:0033072">
    <property type="term" value="P:vancomycin biosynthetic process"/>
    <property type="evidence" value="ECO:0007669"/>
    <property type="project" value="UniProtKB-ARBA"/>
</dbReference>
<name>A0A8J3ZGD2_9ACTN</name>
<feature type="domain" description="Erythromycin biosynthesis protein CIII-like C-terminal" evidence="2">
    <location>
        <begin position="271"/>
        <end position="382"/>
    </location>
</feature>
<dbReference type="Proteomes" id="UP000612585">
    <property type="component" value="Unassembled WGS sequence"/>
</dbReference>
<gene>
    <name evidence="3" type="ORF">Vau01_083790</name>
</gene>
<comment type="caution">
    <text evidence="3">The sequence shown here is derived from an EMBL/GenBank/DDBJ whole genome shotgun (WGS) entry which is preliminary data.</text>
</comment>
<feature type="domain" description="Glycosyltransferase family 28 N-terminal" evidence="1">
    <location>
        <begin position="4"/>
        <end position="51"/>
    </location>
</feature>
<accession>A0A8J3ZGD2</accession>
<dbReference type="AlphaFoldDB" id="A0A8J3ZGD2"/>
<dbReference type="RefSeq" id="WP_204005511.1">
    <property type="nucleotide sequence ID" value="NZ_BOPG01000061.1"/>
</dbReference>
<evidence type="ECO:0000259" key="2">
    <source>
        <dbReference type="Pfam" id="PF06722"/>
    </source>
</evidence>
<dbReference type="GO" id="GO:0008194">
    <property type="term" value="F:UDP-glycosyltransferase activity"/>
    <property type="evidence" value="ECO:0007669"/>
    <property type="project" value="InterPro"/>
</dbReference>
<dbReference type="InterPro" id="IPR050426">
    <property type="entry name" value="Glycosyltransferase_28"/>
</dbReference>
<dbReference type="Gene3D" id="3.40.50.2000">
    <property type="entry name" value="Glycogen Phosphorylase B"/>
    <property type="match status" value="2"/>
</dbReference>
<dbReference type="PANTHER" id="PTHR48050:SF13">
    <property type="entry name" value="STEROL 3-BETA-GLUCOSYLTRANSFERASE UGT80A2"/>
    <property type="match status" value="1"/>
</dbReference>
<keyword evidence="4" id="KW-1185">Reference proteome</keyword>